<dbReference type="SUPFAM" id="SSF88713">
    <property type="entry name" value="Glycoside hydrolase/deacetylase"/>
    <property type="match status" value="1"/>
</dbReference>
<dbReference type="InterPro" id="IPR050248">
    <property type="entry name" value="Polysacc_deacetylase_ArnD"/>
</dbReference>
<comment type="caution">
    <text evidence="4">The sequence shown here is derived from an EMBL/GenBank/DDBJ whole genome shotgun (WGS) entry which is preliminary data.</text>
</comment>
<feature type="domain" description="NodB homology" evidence="3">
    <location>
        <begin position="76"/>
        <end position="260"/>
    </location>
</feature>
<dbReference type="EMBL" id="JAATEJ010000003">
    <property type="protein sequence ID" value="NJP43188.1"/>
    <property type="molecule type" value="Genomic_DNA"/>
</dbReference>
<keyword evidence="5" id="KW-1185">Reference proteome</keyword>
<protein>
    <submittedName>
        <fullName evidence="4">Polysaccharide deacetylase family protein</fullName>
    </submittedName>
</protein>
<proteinExistence type="predicted"/>
<evidence type="ECO:0000259" key="3">
    <source>
        <dbReference type="PROSITE" id="PS51677"/>
    </source>
</evidence>
<dbReference type="Proteomes" id="UP000734511">
    <property type="component" value="Unassembled WGS sequence"/>
</dbReference>
<keyword evidence="1" id="KW-0479">Metal-binding</keyword>
<dbReference type="InterPro" id="IPR002509">
    <property type="entry name" value="NODB_dom"/>
</dbReference>
<evidence type="ECO:0000256" key="2">
    <source>
        <dbReference type="ARBA" id="ARBA00022801"/>
    </source>
</evidence>
<gene>
    <name evidence="4" type="ORF">HCN08_07185</name>
</gene>
<sequence>MRIPRLIRTAVPGRGRRAPRALVALLGTGALAASLTGCNGYSATYPAKARTHVPASGAAAFATAADGSTVDCRKAKCVALTFDAGPSVRTPQILAILAQYHVHATFFTLGKNHVMKHPEMVRAMAAQGHEVETLTWSHQILTKIDKDEVRKEITEGQDAVEKVIGVRPTLLRPPQGRTSSTVTAIAKDLGMAEVVWSADGADYKTTDSKLIEQRILKKTKPDGIILLHDLVDDTNKGYNGTIAAVPGIISTLQKRGYVFVTVKQLLAPGTPQPGKVYK</sequence>
<dbReference type="PANTHER" id="PTHR10587">
    <property type="entry name" value="GLYCOSYL TRANSFERASE-RELATED"/>
    <property type="match status" value="1"/>
</dbReference>
<dbReference type="CDD" id="cd10917">
    <property type="entry name" value="CE4_NodB_like_6s_7s"/>
    <property type="match status" value="1"/>
</dbReference>
<reference evidence="4 5" key="1">
    <citation type="submission" date="2020-03" db="EMBL/GenBank/DDBJ databases">
        <title>WGS of actinomycetes isolated from Thailand.</title>
        <authorList>
            <person name="Thawai C."/>
        </authorList>
    </citation>
    <scope>NUCLEOTIDE SEQUENCE [LARGE SCALE GENOMIC DNA]</scope>
    <source>
        <strain evidence="4 5">PRB2-1</strain>
    </source>
</reference>
<keyword evidence="2" id="KW-0378">Hydrolase</keyword>
<dbReference type="PANTHER" id="PTHR10587:SF133">
    <property type="entry name" value="CHITIN DEACETYLASE 1-RELATED"/>
    <property type="match status" value="1"/>
</dbReference>
<dbReference type="InterPro" id="IPR011330">
    <property type="entry name" value="Glyco_hydro/deAcase_b/a-brl"/>
</dbReference>
<dbReference type="RefSeq" id="WP_167982017.1">
    <property type="nucleotide sequence ID" value="NZ_JAATEJ010000003.1"/>
</dbReference>
<evidence type="ECO:0000256" key="1">
    <source>
        <dbReference type="ARBA" id="ARBA00022723"/>
    </source>
</evidence>
<dbReference type="PROSITE" id="PS51677">
    <property type="entry name" value="NODB"/>
    <property type="match status" value="1"/>
</dbReference>
<organism evidence="4 5">
    <name type="scientific">Actinacidiphila epipremni</name>
    <dbReference type="NCBI Taxonomy" id="2053013"/>
    <lineage>
        <taxon>Bacteria</taxon>
        <taxon>Bacillati</taxon>
        <taxon>Actinomycetota</taxon>
        <taxon>Actinomycetes</taxon>
        <taxon>Kitasatosporales</taxon>
        <taxon>Streptomycetaceae</taxon>
        <taxon>Actinacidiphila</taxon>
    </lineage>
</organism>
<evidence type="ECO:0000313" key="4">
    <source>
        <dbReference type="EMBL" id="NJP43188.1"/>
    </source>
</evidence>
<dbReference type="Pfam" id="PF01522">
    <property type="entry name" value="Polysacc_deac_1"/>
    <property type="match status" value="1"/>
</dbReference>
<evidence type="ECO:0000313" key="5">
    <source>
        <dbReference type="Proteomes" id="UP000734511"/>
    </source>
</evidence>
<accession>A0ABX0ZH87</accession>
<dbReference type="Gene3D" id="3.20.20.370">
    <property type="entry name" value="Glycoside hydrolase/deacetylase"/>
    <property type="match status" value="1"/>
</dbReference>
<name>A0ABX0ZH87_9ACTN</name>